<proteinExistence type="inferred from homology"/>
<dbReference type="PATRIC" id="fig|1526658.3.peg.967"/>
<evidence type="ECO:0000256" key="3">
    <source>
        <dbReference type="ARBA" id="ARBA00022741"/>
    </source>
</evidence>
<comment type="caution">
    <text evidence="9">The sequence shown here is derived from an EMBL/GenBank/DDBJ whole genome shotgun (WGS) entry which is preliminary data.</text>
</comment>
<accession>A0A0N1F1I2</accession>
<organism evidence="9 10">
    <name type="scientific">Bosea vaviloviae</name>
    <dbReference type="NCBI Taxonomy" id="1526658"/>
    <lineage>
        <taxon>Bacteria</taxon>
        <taxon>Pseudomonadati</taxon>
        <taxon>Pseudomonadota</taxon>
        <taxon>Alphaproteobacteria</taxon>
        <taxon>Hyphomicrobiales</taxon>
        <taxon>Boseaceae</taxon>
        <taxon>Bosea</taxon>
    </lineage>
</organism>
<name>A0A0N1F1I2_9HYPH</name>
<dbReference type="Pfam" id="PF17042">
    <property type="entry name" value="NBD_C"/>
    <property type="match status" value="1"/>
</dbReference>
<dbReference type="GO" id="GO:0005524">
    <property type="term" value="F:ATP binding"/>
    <property type="evidence" value="ECO:0007669"/>
    <property type="project" value="UniProtKB-KW"/>
</dbReference>
<dbReference type="OrthoDB" id="7686359at2"/>
<dbReference type="InterPro" id="IPR031475">
    <property type="entry name" value="NBD_C"/>
</dbReference>
<sequence length="458" mass="46987">MTQALPPGPLLAYYGDDFTGSAAVMEVMSFAGLDSVMFLRPPSPQRLVAFADRRCIGIAGIARAKSPAWMDEHLPPIFAALAGIGAPLIHYKVCSTFDSAPGIGSIGRAIDLGVATLAPAFVPLLVAAPAIGRYQLFGNLFAVVGGAGHRLDRHPVMARHPVTPMDEADLTRHLARQTERRIGLIDLPTLHQGKAQAALAALRDSDAPVIAIDGVDEPSLAAAGTLIWENRQACGFVAGSQGIEYALVAHWRQAGLIPHAPPVMRVAPVDRIAVVSGSCSPVTAGQIAYAQRHGFAAIRLNAARAVDSAAWAAECGRAVDAALKALGRGASPLVFTAEGPDDPAVAALTEACRSAGSDMAEVNDRIGAGLGAILGAILDTSGLGRALIAGGDTSGHATLALGVDALSVIAEIAPGSPLCRAHADDTRRDGLELALKGGQIGGVDYFSAVRAGGPIAPR</sequence>
<evidence type="ECO:0000256" key="6">
    <source>
        <dbReference type="ARBA" id="ARBA00023277"/>
    </source>
</evidence>
<dbReference type="Gene3D" id="3.40.50.10840">
    <property type="entry name" value="Putative sugar-binding, N-terminal domain"/>
    <property type="match status" value="1"/>
</dbReference>
<protein>
    <submittedName>
        <fullName evidence="9">Type III effector</fullName>
    </submittedName>
</protein>
<dbReference type="InterPro" id="IPR010737">
    <property type="entry name" value="4-carb_acid_sugar_kinase_N"/>
</dbReference>
<gene>
    <name evidence="9" type="ORF">AE618_24705</name>
</gene>
<evidence type="ECO:0000259" key="8">
    <source>
        <dbReference type="Pfam" id="PF17042"/>
    </source>
</evidence>
<dbReference type="SUPFAM" id="SSF142764">
    <property type="entry name" value="YgbK-like"/>
    <property type="match status" value="1"/>
</dbReference>
<dbReference type="RefSeq" id="WP_054211707.1">
    <property type="nucleotide sequence ID" value="NZ_LGSZ01000078.1"/>
</dbReference>
<evidence type="ECO:0000313" key="9">
    <source>
        <dbReference type="EMBL" id="KPH75566.1"/>
    </source>
</evidence>
<comment type="similarity">
    <text evidence="1">Belongs to the four-carbon acid sugar kinase family.</text>
</comment>
<feature type="domain" description="Four-carbon acid sugar kinase N-terminal" evidence="7">
    <location>
        <begin position="11"/>
        <end position="247"/>
    </location>
</feature>
<dbReference type="AlphaFoldDB" id="A0A0N1F1I2"/>
<reference evidence="9 10" key="1">
    <citation type="submission" date="2015-07" db="EMBL/GenBank/DDBJ databases">
        <title>Whole genome sequencing of Bosea vaviloviae isolated from cave pool.</title>
        <authorList>
            <person name="Tan N.E.H."/>
            <person name="Lee Y.P."/>
            <person name="Gan H.M."/>
            <person name="Barton H."/>
            <person name="Savka M.A."/>
        </authorList>
    </citation>
    <scope>NUCLEOTIDE SEQUENCE [LARGE SCALE GENOMIC DNA]</scope>
    <source>
        <strain evidence="9 10">SD260</strain>
    </source>
</reference>
<dbReference type="InterPro" id="IPR037051">
    <property type="entry name" value="4-carb_acid_sugar_kinase_N_sf"/>
</dbReference>
<dbReference type="Gene3D" id="3.40.980.20">
    <property type="entry name" value="Four-carbon acid sugar kinase, nucleotide binding domain"/>
    <property type="match status" value="1"/>
</dbReference>
<evidence type="ECO:0000313" key="10">
    <source>
        <dbReference type="Proteomes" id="UP000037822"/>
    </source>
</evidence>
<evidence type="ECO:0000256" key="2">
    <source>
        <dbReference type="ARBA" id="ARBA00022679"/>
    </source>
</evidence>
<feature type="domain" description="Four-carbon acid sugar kinase nucleotide binding" evidence="8">
    <location>
        <begin position="273"/>
        <end position="446"/>
    </location>
</feature>
<keyword evidence="4" id="KW-0418">Kinase</keyword>
<keyword evidence="10" id="KW-1185">Reference proteome</keyword>
<evidence type="ECO:0000256" key="5">
    <source>
        <dbReference type="ARBA" id="ARBA00022840"/>
    </source>
</evidence>
<keyword evidence="5" id="KW-0067">ATP-binding</keyword>
<dbReference type="EMBL" id="LGSZ01000078">
    <property type="protein sequence ID" value="KPH75566.1"/>
    <property type="molecule type" value="Genomic_DNA"/>
</dbReference>
<keyword evidence="6" id="KW-0119">Carbohydrate metabolism</keyword>
<evidence type="ECO:0000256" key="4">
    <source>
        <dbReference type="ARBA" id="ARBA00022777"/>
    </source>
</evidence>
<evidence type="ECO:0000256" key="1">
    <source>
        <dbReference type="ARBA" id="ARBA00005715"/>
    </source>
</evidence>
<evidence type="ECO:0000259" key="7">
    <source>
        <dbReference type="Pfam" id="PF07005"/>
    </source>
</evidence>
<dbReference type="Proteomes" id="UP000037822">
    <property type="component" value="Unassembled WGS sequence"/>
</dbReference>
<keyword evidence="3" id="KW-0547">Nucleotide-binding</keyword>
<dbReference type="GO" id="GO:0016301">
    <property type="term" value="F:kinase activity"/>
    <property type="evidence" value="ECO:0007669"/>
    <property type="project" value="UniProtKB-KW"/>
</dbReference>
<dbReference type="InterPro" id="IPR042213">
    <property type="entry name" value="NBD_C_sf"/>
</dbReference>
<keyword evidence="2" id="KW-0808">Transferase</keyword>
<dbReference type="Pfam" id="PF07005">
    <property type="entry name" value="SBD_N"/>
    <property type="match status" value="1"/>
</dbReference>